<reference evidence="8" key="1">
    <citation type="submission" date="2015-07" db="EMBL/GenBank/DDBJ databases">
        <title>Adaptation to a free-living lifestyle via gene acquisitions in the diplomonad Trepomonas sp. PC1.</title>
        <authorList>
            <person name="Xu F."/>
            <person name="Jerlstrom-Hultqvist J."/>
            <person name="Kolisko M."/>
            <person name="Simpson A.G.B."/>
            <person name="Roger A.J."/>
            <person name="Svard S.G."/>
            <person name="Andersson J.O."/>
        </authorList>
    </citation>
    <scope>NUCLEOTIDE SEQUENCE</scope>
    <source>
        <strain evidence="8">PC1</strain>
    </source>
</reference>
<accession>A0A146KEN9</accession>
<dbReference type="InterPro" id="IPR002472">
    <property type="entry name" value="Palm_thioest"/>
</dbReference>
<evidence type="ECO:0000256" key="1">
    <source>
        <dbReference type="ARBA" id="ARBA00012423"/>
    </source>
</evidence>
<feature type="non-terminal residue" evidence="8">
    <location>
        <position position="1"/>
    </location>
</feature>
<keyword evidence="3" id="KW-0732">Signal</keyword>
<dbReference type="InterPro" id="IPR029058">
    <property type="entry name" value="AB_hydrolase_fold"/>
</dbReference>
<evidence type="ECO:0000256" key="3">
    <source>
        <dbReference type="ARBA" id="ARBA00022729"/>
    </source>
</evidence>
<dbReference type="AlphaFoldDB" id="A0A146KEN9"/>
<protein>
    <recommendedName>
        <fullName evidence="2">Palmitoyl-protein thioesterase 1</fullName>
        <ecNumber evidence="1">3.1.2.22</ecNumber>
    </recommendedName>
    <alternativeName>
        <fullName evidence="7">Palmitoyl-protein hydrolase 1</fullName>
    </alternativeName>
</protein>
<evidence type="ECO:0000256" key="5">
    <source>
        <dbReference type="ARBA" id="ARBA00023157"/>
    </source>
</evidence>
<keyword evidence="4" id="KW-0378">Hydrolase</keyword>
<dbReference type="PRINTS" id="PR00414">
    <property type="entry name" value="PPTHIESTRASE"/>
</dbReference>
<dbReference type="SUPFAM" id="SSF53474">
    <property type="entry name" value="alpha/beta-Hydrolases"/>
    <property type="match status" value="1"/>
</dbReference>
<evidence type="ECO:0000256" key="7">
    <source>
        <dbReference type="ARBA" id="ARBA00031934"/>
    </source>
</evidence>
<dbReference type="GO" id="GO:0005764">
    <property type="term" value="C:lysosome"/>
    <property type="evidence" value="ECO:0007669"/>
    <property type="project" value="TreeGrafter"/>
</dbReference>
<dbReference type="Gene3D" id="3.40.50.1820">
    <property type="entry name" value="alpha/beta hydrolase"/>
    <property type="match status" value="1"/>
</dbReference>
<dbReference type="GO" id="GO:0008474">
    <property type="term" value="F:palmitoyl-(protein) hydrolase activity"/>
    <property type="evidence" value="ECO:0007669"/>
    <property type="project" value="UniProtKB-EC"/>
</dbReference>
<proteinExistence type="predicted"/>
<evidence type="ECO:0000313" key="8">
    <source>
        <dbReference type="EMBL" id="JAP94125.1"/>
    </source>
</evidence>
<dbReference type="Pfam" id="PF02089">
    <property type="entry name" value="Palm_thioest"/>
    <property type="match status" value="1"/>
</dbReference>
<keyword evidence="6" id="KW-0325">Glycoprotein</keyword>
<dbReference type="PANTHER" id="PTHR11247">
    <property type="entry name" value="PALMITOYL-PROTEIN THIOESTERASE/DOLICHYLDIPHOSPHATASE 1"/>
    <property type="match status" value="1"/>
</dbReference>
<name>A0A146KEN9_9EUKA</name>
<organism evidence="8">
    <name type="scientific">Trepomonas sp. PC1</name>
    <dbReference type="NCBI Taxonomy" id="1076344"/>
    <lineage>
        <taxon>Eukaryota</taxon>
        <taxon>Metamonada</taxon>
        <taxon>Diplomonadida</taxon>
        <taxon>Hexamitidae</taxon>
        <taxon>Hexamitinae</taxon>
        <taxon>Trepomonas</taxon>
    </lineage>
</organism>
<evidence type="ECO:0000256" key="6">
    <source>
        <dbReference type="ARBA" id="ARBA00023180"/>
    </source>
</evidence>
<gene>
    <name evidence="8" type="ORF">TPC1_13337</name>
</gene>
<evidence type="ECO:0000256" key="4">
    <source>
        <dbReference type="ARBA" id="ARBA00022801"/>
    </source>
</evidence>
<keyword evidence="5" id="KW-1015">Disulfide bond</keyword>
<dbReference type="EMBL" id="GDID01002481">
    <property type="protein sequence ID" value="JAP94125.1"/>
    <property type="molecule type" value="Transcribed_RNA"/>
</dbReference>
<evidence type="ECO:0000256" key="2">
    <source>
        <dbReference type="ARBA" id="ARBA00014212"/>
    </source>
</evidence>
<sequence length="268" mass="30588">QTPIVLMHGVQGSADQMNNIMRWIKETIPDAYTLSCPVAEGNVGSMLTAMNDQIDDFAICVQNNKMLKDGFVALGYSQGGFVMRGYIHKYNTPKVTKFITMSAPHAGYFCGISNSCGPFVFPDFINALIPQLVYTEFIQNIVSIAGYWRDPYHIEKYEDSSSCLTHLDGINYNETYRQNFESLELLVMAGSARDIVISPWQSAWYGFYKAGGDKEIEQLEDRQEAEASGYKYLNDHNRIIRIESGQLHTDYLQNEKWFKDTLVQYLRD</sequence>
<dbReference type="PANTHER" id="PTHR11247:SF8">
    <property type="entry name" value="PALMITOYL-PROTEIN THIOESTERASE 1"/>
    <property type="match status" value="1"/>
</dbReference>
<dbReference type="EC" id="3.1.2.22" evidence="1"/>